<evidence type="ECO:0000256" key="3">
    <source>
        <dbReference type="ARBA" id="ARBA00048267"/>
    </source>
</evidence>
<keyword evidence="7" id="KW-1185">Reference proteome</keyword>
<keyword evidence="1 4" id="KW-0378">Hydrolase</keyword>
<name>F4A1W0_MAHA5</name>
<dbReference type="GO" id="GO:0006935">
    <property type="term" value="P:chemotaxis"/>
    <property type="evidence" value="ECO:0007669"/>
    <property type="project" value="UniProtKB-UniRule"/>
</dbReference>
<dbReference type="PROSITE" id="PS50122">
    <property type="entry name" value="CHEB"/>
    <property type="match status" value="1"/>
</dbReference>
<accession>F4A1W0</accession>
<feature type="active site" evidence="4">
    <location>
        <position position="11"/>
    </location>
</feature>
<dbReference type="GO" id="GO:0008984">
    <property type="term" value="F:protein-glutamate methylesterase activity"/>
    <property type="evidence" value="ECO:0007669"/>
    <property type="project" value="UniProtKB-EC"/>
</dbReference>
<evidence type="ECO:0000259" key="5">
    <source>
        <dbReference type="PROSITE" id="PS50122"/>
    </source>
</evidence>
<dbReference type="eggNOG" id="COG2201">
    <property type="taxonomic scope" value="Bacteria"/>
</dbReference>
<dbReference type="AlphaFoldDB" id="F4A1W0"/>
<dbReference type="EMBL" id="CP002360">
    <property type="protein sequence ID" value="AEE96076.1"/>
    <property type="molecule type" value="Genomic_DNA"/>
</dbReference>
<dbReference type="GO" id="GO:0005737">
    <property type="term" value="C:cytoplasm"/>
    <property type="evidence" value="ECO:0007669"/>
    <property type="project" value="InterPro"/>
</dbReference>
<feature type="active site" evidence="4">
    <location>
        <position position="134"/>
    </location>
</feature>
<organism evidence="6 7">
    <name type="scientific">Mahella australiensis (strain DSM 15567 / CIP 107919 / 50-1 BON)</name>
    <dbReference type="NCBI Taxonomy" id="697281"/>
    <lineage>
        <taxon>Bacteria</taxon>
        <taxon>Bacillati</taxon>
        <taxon>Bacillota</taxon>
        <taxon>Clostridia</taxon>
        <taxon>Thermoanaerobacterales</taxon>
        <taxon>Thermoanaerobacterales Family IV. Incertae Sedis</taxon>
        <taxon>Mahella</taxon>
    </lineage>
</organism>
<dbReference type="Proteomes" id="UP000008457">
    <property type="component" value="Chromosome"/>
</dbReference>
<dbReference type="Pfam" id="PF01339">
    <property type="entry name" value="CheB_methylest"/>
    <property type="match status" value="1"/>
</dbReference>
<comment type="catalytic activity">
    <reaction evidence="3">
        <text>[protein]-L-glutamate 5-O-methyl ester + H2O = L-glutamyl-[protein] + methanol + H(+)</text>
        <dbReference type="Rhea" id="RHEA:23236"/>
        <dbReference type="Rhea" id="RHEA-COMP:10208"/>
        <dbReference type="Rhea" id="RHEA-COMP:10311"/>
        <dbReference type="ChEBI" id="CHEBI:15377"/>
        <dbReference type="ChEBI" id="CHEBI:15378"/>
        <dbReference type="ChEBI" id="CHEBI:17790"/>
        <dbReference type="ChEBI" id="CHEBI:29973"/>
        <dbReference type="ChEBI" id="CHEBI:82795"/>
        <dbReference type="EC" id="3.1.1.61"/>
    </reaction>
</comment>
<reference evidence="7" key="1">
    <citation type="submission" date="2010-11" db="EMBL/GenBank/DDBJ databases">
        <title>The complete genome of Mahella australiensis DSM 15567.</title>
        <authorList>
            <consortium name="US DOE Joint Genome Institute (JGI-PGF)"/>
            <person name="Lucas S."/>
            <person name="Copeland A."/>
            <person name="Lapidus A."/>
            <person name="Bruce D."/>
            <person name="Goodwin L."/>
            <person name="Pitluck S."/>
            <person name="Kyrpides N."/>
            <person name="Mavromatis K."/>
            <person name="Pagani I."/>
            <person name="Ivanova N."/>
            <person name="Teshima H."/>
            <person name="Brettin T."/>
            <person name="Detter J.C."/>
            <person name="Han C."/>
            <person name="Tapia R."/>
            <person name="Land M."/>
            <person name="Hauser L."/>
            <person name="Markowitz V."/>
            <person name="Cheng J.-F."/>
            <person name="Hugenholtz P."/>
            <person name="Woyke T."/>
            <person name="Wu D."/>
            <person name="Spring S."/>
            <person name="Pukall R."/>
            <person name="Steenblock K."/>
            <person name="Schneider S."/>
            <person name="Klenk H.-P."/>
            <person name="Eisen J.A."/>
        </authorList>
    </citation>
    <scope>NUCLEOTIDE SEQUENCE [LARGE SCALE GENOMIC DNA]</scope>
    <source>
        <strain evidence="7">DSM 15567 / CIP 107919 / 50-1 BON</strain>
    </source>
</reference>
<dbReference type="HOGENOM" id="CLU_000445_51_2_9"/>
<evidence type="ECO:0000313" key="6">
    <source>
        <dbReference type="EMBL" id="AEE96076.1"/>
    </source>
</evidence>
<dbReference type="InterPro" id="IPR000673">
    <property type="entry name" value="Sig_transdc_resp-reg_Me-estase"/>
</dbReference>
<dbReference type="KEGG" id="mas:Mahau_0878"/>
<dbReference type="PANTHER" id="PTHR42872:SF6">
    <property type="entry name" value="PROTEIN-GLUTAMATE METHYLESTERASE_PROTEIN-GLUTAMINE GLUTAMINASE"/>
    <property type="match status" value="1"/>
</dbReference>
<sequence>MIETIIAIGSSTGGPRALERILTVLPPQLKAPIVIAQHMPKGFTASLAQRLDMLCDIHVREAREGDILENGTAYIAPGSMHMTVIPRANGQLALRIFEDEIKSYYKPSVDALMRSIAPLPIKKIGIILTGMGSDGAMGLKAIKQNGGVTLAQDEASCVVFGMPAAAIKEEAVDKVLSLDDIATEIIKILGV</sequence>
<dbReference type="Gene3D" id="3.40.50.180">
    <property type="entry name" value="Methylesterase CheB, C-terminal domain"/>
    <property type="match status" value="1"/>
</dbReference>
<protein>
    <recommendedName>
        <fullName evidence="2">protein-glutamate methylesterase</fullName>
        <ecNumber evidence="2">3.1.1.61</ecNumber>
    </recommendedName>
</protein>
<reference evidence="6 7" key="2">
    <citation type="journal article" date="2011" name="Stand. Genomic Sci.">
        <title>Complete genome sequence of Mahella australiensis type strain (50-1 BON).</title>
        <authorList>
            <person name="Sikorski J."/>
            <person name="Teshima H."/>
            <person name="Nolan M."/>
            <person name="Lucas S."/>
            <person name="Hammon N."/>
            <person name="Deshpande S."/>
            <person name="Cheng J.F."/>
            <person name="Pitluck S."/>
            <person name="Liolios K."/>
            <person name="Pagani I."/>
            <person name="Ivanova N."/>
            <person name="Huntemann M."/>
            <person name="Mavromatis K."/>
            <person name="Ovchinikova G."/>
            <person name="Pati A."/>
            <person name="Tapia R."/>
            <person name="Han C."/>
            <person name="Goodwin L."/>
            <person name="Chen A."/>
            <person name="Palaniappan K."/>
            <person name="Land M."/>
            <person name="Hauser L."/>
            <person name="Ngatchou-Djao O.D."/>
            <person name="Rohde M."/>
            <person name="Pukall R."/>
            <person name="Spring S."/>
            <person name="Abt B."/>
            <person name="Goker M."/>
            <person name="Detter J.C."/>
            <person name="Woyke T."/>
            <person name="Bristow J."/>
            <person name="Markowitz V."/>
            <person name="Hugenholtz P."/>
            <person name="Eisen J.A."/>
            <person name="Kyrpides N.C."/>
            <person name="Klenk H.P."/>
            <person name="Lapidus A."/>
        </authorList>
    </citation>
    <scope>NUCLEOTIDE SEQUENCE [LARGE SCALE GENOMIC DNA]</scope>
    <source>
        <strain evidence="7">DSM 15567 / CIP 107919 / 50-1 BON</strain>
    </source>
</reference>
<evidence type="ECO:0000256" key="2">
    <source>
        <dbReference type="ARBA" id="ARBA00039140"/>
    </source>
</evidence>
<keyword evidence="4" id="KW-0145">Chemotaxis</keyword>
<dbReference type="EC" id="3.1.1.61" evidence="2"/>
<evidence type="ECO:0000313" key="7">
    <source>
        <dbReference type="Proteomes" id="UP000008457"/>
    </source>
</evidence>
<feature type="active site" evidence="4">
    <location>
        <position position="38"/>
    </location>
</feature>
<dbReference type="SUPFAM" id="SSF52738">
    <property type="entry name" value="Methylesterase CheB, C-terminal domain"/>
    <property type="match status" value="1"/>
</dbReference>
<dbReference type="RefSeq" id="WP_013780506.1">
    <property type="nucleotide sequence ID" value="NC_015520.1"/>
</dbReference>
<dbReference type="GO" id="GO:0000156">
    <property type="term" value="F:phosphorelay response regulator activity"/>
    <property type="evidence" value="ECO:0007669"/>
    <property type="project" value="InterPro"/>
</dbReference>
<proteinExistence type="predicted"/>
<dbReference type="InterPro" id="IPR035909">
    <property type="entry name" value="CheB_C"/>
</dbReference>
<dbReference type="PANTHER" id="PTHR42872">
    <property type="entry name" value="PROTEIN-GLUTAMATE METHYLESTERASE/PROTEIN-GLUTAMINE GLUTAMINASE"/>
    <property type="match status" value="1"/>
</dbReference>
<dbReference type="CDD" id="cd16432">
    <property type="entry name" value="CheB_Rec"/>
    <property type="match status" value="1"/>
</dbReference>
<evidence type="ECO:0000256" key="1">
    <source>
        <dbReference type="ARBA" id="ARBA00022801"/>
    </source>
</evidence>
<gene>
    <name evidence="6" type="ordered locus">Mahau_0878</name>
</gene>
<dbReference type="STRING" id="697281.Mahau_0878"/>
<evidence type="ECO:0000256" key="4">
    <source>
        <dbReference type="PROSITE-ProRule" id="PRU00050"/>
    </source>
</evidence>
<dbReference type="OrthoDB" id="9793421at2"/>
<feature type="domain" description="CheB-type methylesterase" evidence="5">
    <location>
        <begin position="1"/>
        <end position="191"/>
    </location>
</feature>